<accession>A0AAU2VI12</accession>
<protein>
    <submittedName>
        <fullName evidence="1">Uncharacterized protein</fullName>
    </submittedName>
</protein>
<gene>
    <name evidence="1" type="ORF">OG549_39640</name>
</gene>
<proteinExistence type="predicted"/>
<reference evidence="1" key="1">
    <citation type="submission" date="2022-10" db="EMBL/GenBank/DDBJ databases">
        <title>The complete genomes of actinobacterial strains from the NBC collection.</title>
        <authorList>
            <person name="Joergensen T.S."/>
            <person name="Alvarez Arevalo M."/>
            <person name="Sterndorff E.B."/>
            <person name="Faurdal D."/>
            <person name="Vuksanovic O."/>
            <person name="Mourched A.-S."/>
            <person name="Charusanti P."/>
            <person name="Shaw S."/>
            <person name="Blin K."/>
            <person name="Weber T."/>
        </authorList>
    </citation>
    <scope>NUCLEOTIDE SEQUENCE</scope>
    <source>
        <strain evidence="1">NBC_00003</strain>
    </source>
</reference>
<dbReference type="EMBL" id="CP108318">
    <property type="protein sequence ID" value="WTW66244.1"/>
    <property type="molecule type" value="Genomic_DNA"/>
</dbReference>
<dbReference type="AlphaFoldDB" id="A0AAU2VI12"/>
<name>A0AAU2VI12_9ACTN</name>
<organism evidence="1">
    <name type="scientific">Streptomyces sp. NBC_00003</name>
    <dbReference type="NCBI Taxonomy" id="2903608"/>
    <lineage>
        <taxon>Bacteria</taxon>
        <taxon>Bacillati</taxon>
        <taxon>Actinomycetota</taxon>
        <taxon>Actinomycetes</taxon>
        <taxon>Kitasatosporales</taxon>
        <taxon>Streptomycetaceae</taxon>
        <taxon>Streptomyces</taxon>
    </lineage>
</organism>
<evidence type="ECO:0000313" key="1">
    <source>
        <dbReference type="EMBL" id="WTW66244.1"/>
    </source>
</evidence>
<sequence length="106" mass="11949">MASLSQARHTCSLIARDPDASPAERRSAIHNAFDPCNAFRAQVTIAAPKELVSPSHRAYFELREFGDCIALGLRVEDPEYGVRRITYDERLSELIDAMRRDLDDVT</sequence>